<comment type="caution">
    <text evidence="2">The sequence shown here is derived from an EMBL/GenBank/DDBJ whole genome shotgun (WGS) entry which is preliminary data.</text>
</comment>
<keyword evidence="1" id="KW-0472">Membrane</keyword>
<protein>
    <recommendedName>
        <fullName evidence="4">SbsA Ig-like domain-containing protein</fullName>
    </recommendedName>
</protein>
<feature type="transmembrane region" description="Helical" evidence="1">
    <location>
        <begin position="53"/>
        <end position="75"/>
    </location>
</feature>
<dbReference type="Proteomes" id="UP000177626">
    <property type="component" value="Unassembled WGS sequence"/>
</dbReference>
<evidence type="ECO:0000256" key="1">
    <source>
        <dbReference type="SAM" id="Phobius"/>
    </source>
</evidence>
<dbReference type="AlphaFoldDB" id="A0A1G2BYD4"/>
<proteinExistence type="predicted"/>
<dbReference type="InterPro" id="IPR043993">
    <property type="entry name" value="T4SS_pilin"/>
</dbReference>
<evidence type="ECO:0008006" key="4">
    <source>
        <dbReference type="Google" id="ProtNLM"/>
    </source>
</evidence>
<sequence>MLINKKITVLFIIFLTVIFLLPEATFAQATDVFGVNDLAESGVNLGTRDLKEIIAGIVNIFLGFLGILATLTVLYGGFIWMTSNGNSEKIDKAKRLLINGAIGLIIILSSYAIARFILRAGYDGVFGTGSDDSGGGYFGGAGLGAGALENHYPARNAKNVPRNTNIYLTFKEPMDVSQIVADEACGGVNCEANPGFINLWEQGNPTPITENDLIINYIPESGTGYVTTFQLNPYGTTNNNLGSNTSDVNYRMELGDLTTLNNSPAFPYSNAYNWIFTTGTEFDFTPPRITSVVPVGDGHPRNSAVQINFSEAVNPILSTGNTATGFVNIRVLNNDAAGGPALVVGEYRISNQYRTVELITDNLCGLNSCGGEVFCLPASDNTSPENFAATVDGTGTILAANAVADMADNILDGDNDNTAGGDYNWAFGTTNEIDLVPPTVSQMQDASDISLINSIEVQFDKPLLSSSINSTNIDIVGAAGAINYWLSLNADDGSNQDLNSRTVSINHEKFDPSSIYTPRLTSGIKDLRQNCWYPCDCNAADNSCVCNNPPCAGPNCSGTDL</sequence>
<organism evidence="2 3">
    <name type="scientific">Candidatus Komeilibacteria bacterium RIFOXYC1_FULL_37_11</name>
    <dbReference type="NCBI Taxonomy" id="1798555"/>
    <lineage>
        <taxon>Bacteria</taxon>
        <taxon>Candidatus Komeiliibacteriota</taxon>
    </lineage>
</organism>
<feature type="transmembrane region" description="Helical" evidence="1">
    <location>
        <begin position="96"/>
        <end position="118"/>
    </location>
</feature>
<dbReference type="EMBL" id="MHKQ01000011">
    <property type="protein sequence ID" value="OGY94144.1"/>
    <property type="molecule type" value="Genomic_DNA"/>
</dbReference>
<accession>A0A1G2BYD4</accession>
<keyword evidence="1" id="KW-0812">Transmembrane</keyword>
<keyword evidence="1" id="KW-1133">Transmembrane helix</keyword>
<name>A0A1G2BYD4_9BACT</name>
<reference evidence="2 3" key="1">
    <citation type="journal article" date="2016" name="Nat. Commun.">
        <title>Thousands of microbial genomes shed light on interconnected biogeochemical processes in an aquifer system.</title>
        <authorList>
            <person name="Anantharaman K."/>
            <person name="Brown C.T."/>
            <person name="Hug L.A."/>
            <person name="Sharon I."/>
            <person name="Castelle C.J."/>
            <person name="Probst A.J."/>
            <person name="Thomas B.C."/>
            <person name="Singh A."/>
            <person name="Wilkins M.J."/>
            <person name="Karaoz U."/>
            <person name="Brodie E.L."/>
            <person name="Williams K.H."/>
            <person name="Hubbard S.S."/>
            <person name="Banfield J.F."/>
        </authorList>
    </citation>
    <scope>NUCLEOTIDE SEQUENCE [LARGE SCALE GENOMIC DNA]</scope>
</reference>
<dbReference type="Pfam" id="PF18895">
    <property type="entry name" value="T4SS_pilin"/>
    <property type="match status" value="1"/>
</dbReference>
<evidence type="ECO:0000313" key="2">
    <source>
        <dbReference type="EMBL" id="OGY94144.1"/>
    </source>
</evidence>
<gene>
    <name evidence="2" type="ORF">A2406_01540</name>
</gene>
<evidence type="ECO:0000313" key="3">
    <source>
        <dbReference type="Proteomes" id="UP000177626"/>
    </source>
</evidence>